<dbReference type="Proteomes" id="UP001520878">
    <property type="component" value="Unassembled WGS sequence"/>
</dbReference>
<feature type="transmembrane region" description="Helical" evidence="1">
    <location>
        <begin position="43"/>
        <end position="72"/>
    </location>
</feature>
<name>A0ABS8G6H0_9ALTE</name>
<keyword evidence="1" id="KW-0812">Transmembrane</keyword>
<dbReference type="RefSeq" id="WP_229158966.1">
    <property type="nucleotide sequence ID" value="NZ_JAJEWP010000001.1"/>
</dbReference>
<feature type="transmembrane region" description="Helical" evidence="1">
    <location>
        <begin position="79"/>
        <end position="98"/>
    </location>
</feature>
<evidence type="ECO:0000256" key="1">
    <source>
        <dbReference type="SAM" id="Phobius"/>
    </source>
</evidence>
<keyword evidence="3" id="KW-1185">Reference proteome</keyword>
<dbReference type="EMBL" id="JAJEWP010000001">
    <property type="protein sequence ID" value="MCC2616187.1"/>
    <property type="molecule type" value="Genomic_DNA"/>
</dbReference>
<gene>
    <name evidence="2" type="ORF">LJ739_08045</name>
</gene>
<keyword evidence="1" id="KW-0472">Membrane</keyword>
<organism evidence="2 3">
    <name type="scientific">Fluctibacter halophilus</name>
    <dbReference type="NCBI Taxonomy" id="226011"/>
    <lineage>
        <taxon>Bacteria</taxon>
        <taxon>Pseudomonadati</taxon>
        <taxon>Pseudomonadota</taxon>
        <taxon>Gammaproteobacteria</taxon>
        <taxon>Alteromonadales</taxon>
        <taxon>Alteromonadaceae</taxon>
        <taxon>Fluctibacter</taxon>
    </lineage>
</organism>
<protein>
    <submittedName>
        <fullName evidence="2">Uncharacterized protein</fullName>
    </submittedName>
</protein>
<evidence type="ECO:0000313" key="2">
    <source>
        <dbReference type="EMBL" id="MCC2616187.1"/>
    </source>
</evidence>
<sequence length="140" mass="15326">MNLFALLCGVIIAAAIVKGLHHCPGERATRLYAALLATFPLYYWAFALYAGDSMVLLDEMVIGIGFFALAYVAITLRKLDGLIILACGFIVHGVYDLIHPTLFVNPGTPLWWPEFCAAVDTAIGVYLLHWAITATDKHMA</sequence>
<comment type="caution">
    <text evidence="2">The sequence shown here is derived from an EMBL/GenBank/DDBJ whole genome shotgun (WGS) entry which is preliminary data.</text>
</comment>
<proteinExistence type="predicted"/>
<evidence type="ECO:0000313" key="3">
    <source>
        <dbReference type="Proteomes" id="UP001520878"/>
    </source>
</evidence>
<reference evidence="2 3" key="1">
    <citation type="submission" date="2021-10" db="EMBL/GenBank/DDBJ databases">
        <title>Draft genome of Aestuariibacter halophilus JC2043.</title>
        <authorList>
            <person name="Emsley S.A."/>
            <person name="Pfannmuller K.M."/>
            <person name="Ushijima B."/>
            <person name="Saw J.H."/>
            <person name="Videau P."/>
        </authorList>
    </citation>
    <scope>NUCLEOTIDE SEQUENCE [LARGE SCALE GENOMIC DNA]</scope>
    <source>
        <strain evidence="2 3">JC2043</strain>
    </source>
</reference>
<accession>A0ABS8G6H0</accession>
<keyword evidence="1" id="KW-1133">Transmembrane helix</keyword>
<feature type="transmembrane region" description="Helical" evidence="1">
    <location>
        <begin position="110"/>
        <end position="132"/>
    </location>
</feature>